<accession>A0A8M1MJS9</accession>
<dbReference type="Gene3D" id="2.30.29.30">
    <property type="entry name" value="Pleckstrin-homology domain (PH domain)/Phosphotyrosine-binding domain (PTB)"/>
    <property type="match status" value="1"/>
</dbReference>
<dbReference type="GO" id="GO:0046332">
    <property type="term" value="F:SMAD binding"/>
    <property type="evidence" value="ECO:0007669"/>
    <property type="project" value="UniProtKB-ARBA"/>
</dbReference>
<dbReference type="AlphaFoldDB" id="A0A8M1MJS9"/>
<evidence type="ECO:0000256" key="2">
    <source>
        <dbReference type="ARBA" id="ARBA00004496"/>
    </source>
</evidence>
<dbReference type="GO" id="GO:0005737">
    <property type="term" value="C:cytoplasm"/>
    <property type="evidence" value="ECO:0007669"/>
    <property type="project" value="UniProtKB-SubCell"/>
</dbReference>
<feature type="domain" description="RanBD1" evidence="8">
    <location>
        <begin position="259"/>
        <end position="358"/>
    </location>
</feature>
<dbReference type="PANTHER" id="PTHR23138">
    <property type="entry name" value="RAN BINDING PROTEIN"/>
    <property type="match status" value="1"/>
</dbReference>
<dbReference type="PROSITE" id="PS50196">
    <property type="entry name" value="RANBD1"/>
    <property type="match status" value="1"/>
</dbReference>
<feature type="region of interest" description="Disordered" evidence="7">
    <location>
        <begin position="202"/>
        <end position="231"/>
    </location>
</feature>
<dbReference type="FunFam" id="2.30.29.30:FF:000228">
    <property type="entry name" value="ran-binding protein 3-like isoform X2"/>
    <property type="match status" value="1"/>
</dbReference>
<evidence type="ECO:0000256" key="4">
    <source>
        <dbReference type="ARBA" id="ARBA00023242"/>
    </source>
</evidence>
<dbReference type="Proteomes" id="UP000248481">
    <property type="component" value="Chromosome 7"/>
</dbReference>
<proteinExistence type="predicted"/>
<evidence type="ECO:0000259" key="8">
    <source>
        <dbReference type="PROSITE" id="PS50196"/>
    </source>
</evidence>
<dbReference type="GO" id="GO:0006611">
    <property type="term" value="P:protein export from nucleus"/>
    <property type="evidence" value="ECO:0007669"/>
    <property type="project" value="TreeGrafter"/>
</dbReference>
<evidence type="ECO:0000256" key="3">
    <source>
        <dbReference type="ARBA" id="ARBA00022490"/>
    </source>
</evidence>
<dbReference type="InterPro" id="IPR045255">
    <property type="entry name" value="RanBP1-like"/>
</dbReference>
<feature type="compositionally biased region" description="Polar residues" evidence="7">
    <location>
        <begin position="202"/>
        <end position="212"/>
    </location>
</feature>
<evidence type="ECO:0000256" key="6">
    <source>
        <dbReference type="ARBA" id="ARBA00068028"/>
    </source>
</evidence>
<organism evidence="9 10">
    <name type="scientific">Neomonachus schauinslandi</name>
    <name type="common">Hawaiian monk seal</name>
    <name type="synonym">Monachus schauinslandi</name>
    <dbReference type="NCBI Taxonomy" id="29088"/>
    <lineage>
        <taxon>Eukaryota</taxon>
        <taxon>Metazoa</taxon>
        <taxon>Chordata</taxon>
        <taxon>Craniata</taxon>
        <taxon>Vertebrata</taxon>
        <taxon>Euteleostomi</taxon>
        <taxon>Mammalia</taxon>
        <taxon>Eutheria</taxon>
        <taxon>Laurasiatheria</taxon>
        <taxon>Carnivora</taxon>
        <taxon>Caniformia</taxon>
        <taxon>Pinnipedia</taxon>
        <taxon>Phocidae</taxon>
        <taxon>Monachinae</taxon>
        <taxon>Monachini</taxon>
        <taxon>Neomonachus</taxon>
    </lineage>
</organism>
<dbReference type="GeneID" id="110586082"/>
<dbReference type="CTD" id="202151"/>
<dbReference type="CDD" id="cd13180">
    <property type="entry name" value="RanBD_RanBP3"/>
    <property type="match status" value="1"/>
</dbReference>
<gene>
    <name evidence="10" type="primary">RANBP3L</name>
</gene>
<dbReference type="GO" id="GO:0005634">
    <property type="term" value="C:nucleus"/>
    <property type="evidence" value="ECO:0007669"/>
    <property type="project" value="UniProtKB-SubCell"/>
</dbReference>
<keyword evidence="3" id="KW-0963">Cytoplasm</keyword>
<sequence>MSTIQRKGRSHLFNSLYTCELKLPEDQRQQEKSVIAQPIFVFAKREQTFKRPAEDTACEAAEHECNGFLRKRVRSSSFTLHTTDPQSQGGPVKHSEHVLRPAILQPPQAQRCEKVRKTFGHNTLESCKTKEKTKNKISEGNSSLLSENLPSARISVQLTTNQNCLGVTSVGCQPNEDKYSFKSCSSDFVFGENMVERVLDTQHLTQPQLENDSNTREKPFKSTLEFPVNSPNSSTDSIKNISLIESAAAFSSKPSPKCLLEKIDVVTGEEAEHNVLKINCKLFIFNKTTQSWIERGRGALRLNDTASSDCGTFQSRLIMRNQGSLRLILNSKLWAQMEIQRANHKNLRITATDLEDYSIKVFLIQASAKDTGCLYAAIHHRLVALRSFNKQKDVNQAESQSETSLQQLNCESCDEDEDDFIQVTKNRSDPSRWTHRQSVACS</sequence>
<keyword evidence="9" id="KW-1185">Reference proteome</keyword>
<dbReference type="SUPFAM" id="SSF50729">
    <property type="entry name" value="PH domain-like"/>
    <property type="match status" value="1"/>
</dbReference>
<dbReference type="RefSeq" id="XP_044772893.1">
    <property type="nucleotide sequence ID" value="XM_044916958.1"/>
</dbReference>
<evidence type="ECO:0000313" key="9">
    <source>
        <dbReference type="Proteomes" id="UP000248481"/>
    </source>
</evidence>
<dbReference type="Pfam" id="PF00638">
    <property type="entry name" value="Ran_BP1"/>
    <property type="match status" value="1"/>
</dbReference>
<keyword evidence="4" id="KW-0539">Nucleus</keyword>
<evidence type="ECO:0000256" key="1">
    <source>
        <dbReference type="ARBA" id="ARBA00004123"/>
    </source>
</evidence>
<evidence type="ECO:0000313" key="10">
    <source>
        <dbReference type="RefSeq" id="XP_044772893.1"/>
    </source>
</evidence>
<comment type="subcellular location">
    <subcellularLocation>
        <location evidence="2">Cytoplasm</location>
    </subcellularLocation>
    <subcellularLocation>
        <location evidence="1">Nucleus</location>
    </subcellularLocation>
</comment>
<dbReference type="SMART" id="SM00160">
    <property type="entry name" value="RanBD"/>
    <property type="match status" value="1"/>
</dbReference>
<comment type="function">
    <text evidence="5">Nuclear export factor for BMP-specific SMAD1/5/8 that plays a critical role in terminating BMP signaling and regulating mesenchymal stem cell differentiation by blocking osteoblast differentiation to promote myogenic differention. Directly recognizes dephosphorylated SMAD1/5/8 and mediates their nuclear export in a Ran-dependent manner.</text>
</comment>
<reference evidence="10" key="1">
    <citation type="submission" date="2025-08" db="UniProtKB">
        <authorList>
            <consortium name="RefSeq"/>
        </authorList>
    </citation>
    <scope>IDENTIFICATION</scope>
    <source>
        <tissue evidence="10">Blood</tissue>
    </source>
</reference>
<dbReference type="InterPro" id="IPR000156">
    <property type="entry name" value="Ran_bind_dom"/>
</dbReference>
<dbReference type="PANTHER" id="PTHR23138:SF88">
    <property type="entry name" value="RAN-BINDING PROTEIN 3-LIKE"/>
    <property type="match status" value="1"/>
</dbReference>
<evidence type="ECO:0000256" key="7">
    <source>
        <dbReference type="SAM" id="MobiDB-lite"/>
    </source>
</evidence>
<dbReference type="InterPro" id="IPR011993">
    <property type="entry name" value="PH-like_dom_sf"/>
</dbReference>
<protein>
    <recommendedName>
        <fullName evidence="6">Ran-binding protein 3-like</fullName>
    </recommendedName>
</protein>
<evidence type="ECO:0000256" key="5">
    <source>
        <dbReference type="ARBA" id="ARBA00059866"/>
    </source>
</evidence>
<name>A0A8M1MJS9_NEOSC</name>